<dbReference type="Gene3D" id="4.10.1060.10">
    <property type="entry name" value="Zinc finger, RanBP2-type"/>
    <property type="match status" value="2"/>
</dbReference>
<dbReference type="GO" id="GO:0008270">
    <property type="term" value="F:zinc ion binding"/>
    <property type="evidence" value="ECO:0007669"/>
    <property type="project" value="UniProtKB-KW"/>
</dbReference>
<feature type="domain" description="RanBP2-type" evidence="6">
    <location>
        <begin position="33"/>
        <end position="64"/>
    </location>
</feature>
<dbReference type="Pfam" id="PF00641">
    <property type="entry name" value="Zn_ribbon_RanBP"/>
    <property type="match status" value="1"/>
</dbReference>
<organism evidence="7 8">
    <name type="scientific">Wolfiporia cocos (strain MD-104)</name>
    <name type="common">Brown rot fungus</name>
    <dbReference type="NCBI Taxonomy" id="742152"/>
    <lineage>
        <taxon>Eukaryota</taxon>
        <taxon>Fungi</taxon>
        <taxon>Dikarya</taxon>
        <taxon>Basidiomycota</taxon>
        <taxon>Agaricomycotina</taxon>
        <taxon>Agaricomycetes</taxon>
        <taxon>Polyporales</taxon>
        <taxon>Phaeolaceae</taxon>
        <taxon>Wolfiporia</taxon>
    </lineage>
</organism>
<dbReference type="GO" id="GO:0003729">
    <property type="term" value="F:mRNA binding"/>
    <property type="evidence" value="ECO:0007669"/>
    <property type="project" value="TreeGrafter"/>
</dbReference>
<dbReference type="PANTHER" id="PTHR23111">
    <property type="entry name" value="ZINC FINGER PROTEIN"/>
    <property type="match status" value="1"/>
</dbReference>
<dbReference type="InterPro" id="IPR036443">
    <property type="entry name" value="Znf_RanBP2_sf"/>
</dbReference>
<reference evidence="7 8" key="1">
    <citation type="journal article" date="2012" name="Science">
        <title>The Paleozoic origin of enzymatic lignin decomposition reconstructed from 31 fungal genomes.</title>
        <authorList>
            <person name="Floudas D."/>
            <person name="Binder M."/>
            <person name="Riley R."/>
            <person name="Barry K."/>
            <person name="Blanchette R.A."/>
            <person name="Henrissat B."/>
            <person name="Martinez A.T."/>
            <person name="Otillar R."/>
            <person name="Spatafora J.W."/>
            <person name="Yadav J.S."/>
            <person name="Aerts A."/>
            <person name="Benoit I."/>
            <person name="Boyd A."/>
            <person name="Carlson A."/>
            <person name="Copeland A."/>
            <person name="Coutinho P.M."/>
            <person name="de Vries R.P."/>
            <person name="Ferreira P."/>
            <person name="Findley K."/>
            <person name="Foster B."/>
            <person name="Gaskell J."/>
            <person name="Glotzer D."/>
            <person name="Gorecki P."/>
            <person name="Heitman J."/>
            <person name="Hesse C."/>
            <person name="Hori C."/>
            <person name="Igarashi K."/>
            <person name="Jurgens J.A."/>
            <person name="Kallen N."/>
            <person name="Kersten P."/>
            <person name="Kohler A."/>
            <person name="Kuees U."/>
            <person name="Kumar T.K.A."/>
            <person name="Kuo A."/>
            <person name="LaButti K."/>
            <person name="Larrondo L.F."/>
            <person name="Lindquist E."/>
            <person name="Ling A."/>
            <person name="Lombard V."/>
            <person name="Lucas S."/>
            <person name="Lundell T."/>
            <person name="Martin R."/>
            <person name="McLaughlin D.J."/>
            <person name="Morgenstern I."/>
            <person name="Morin E."/>
            <person name="Murat C."/>
            <person name="Nagy L.G."/>
            <person name="Nolan M."/>
            <person name="Ohm R.A."/>
            <person name="Patyshakuliyeva A."/>
            <person name="Rokas A."/>
            <person name="Ruiz-Duenas F.J."/>
            <person name="Sabat G."/>
            <person name="Salamov A."/>
            <person name="Samejima M."/>
            <person name="Schmutz J."/>
            <person name="Slot J.C."/>
            <person name="St John F."/>
            <person name="Stenlid J."/>
            <person name="Sun H."/>
            <person name="Sun S."/>
            <person name="Syed K."/>
            <person name="Tsang A."/>
            <person name="Wiebenga A."/>
            <person name="Young D."/>
            <person name="Pisabarro A."/>
            <person name="Eastwood D.C."/>
            <person name="Martin F."/>
            <person name="Cullen D."/>
            <person name="Grigoriev I.V."/>
            <person name="Hibbett D.S."/>
        </authorList>
    </citation>
    <scope>NUCLEOTIDE SEQUENCE [LARGE SCALE GENOMIC DNA]</scope>
    <source>
        <strain evidence="7 8">MD-104</strain>
    </source>
</reference>
<dbReference type="EMBL" id="KB468135">
    <property type="protein sequence ID" value="PCH43070.1"/>
    <property type="molecule type" value="Genomic_DNA"/>
</dbReference>
<feature type="region of interest" description="Disordered" evidence="5">
    <location>
        <begin position="346"/>
        <end position="365"/>
    </location>
</feature>
<evidence type="ECO:0000256" key="1">
    <source>
        <dbReference type="ARBA" id="ARBA00022723"/>
    </source>
</evidence>
<evidence type="ECO:0000256" key="3">
    <source>
        <dbReference type="ARBA" id="ARBA00022833"/>
    </source>
</evidence>
<evidence type="ECO:0000256" key="4">
    <source>
        <dbReference type="PROSITE-ProRule" id="PRU00322"/>
    </source>
</evidence>
<dbReference type="InterPro" id="IPR001876">
    <property type="entry name" value="Znf_RanBP2"/>
</dbReference>
<keyword evidence="8" id="KW-1185">Reference proteome</keyword>
<dbReference type="PROSITE" id="PS50199">
    <property type="entry name" value="ZF_RANBP2_2"/>
    <property type="match status" value="1"/>
</dbReference>
<keyword evidence="1" id="KW-0479">Metal-binding</keyword>
<sequence>MLERDSAPGLVCHGIDGPYTISSNPPNPKTSFRAGDWICSATNCAAHNFGRNSTCIACGRPRAADSHGMLARGPTYPAAPSPRFAAAQHDELLRAPLTRMHSAPSLSTAAAHAPLVGSGARGAGASPYPLLTPSGRALSVGGRVQNISSDPLAPCIMYWPDNEPLPEQGQIRPLGSAVITYPPIINTGNKGAAEKQPGDWVCQKCHYHNWRRRKVCQTCYPYAEGNGDSISAAVQAERIALLENVLATQVDRTRRQGSWPPVLSLAPASAGMHSAPPSAGEMRAPLSPLSPVSPLGPAPWQIEVRRTSLALAQDLRAPIYQTGGGHSSVHSNLSVAAHGLNGHNNNFDSRSISNHGMSHHSHGLSSAGLGSVYARELNALRPQPGATFLPSFLQDMVQSPSLSPSTSTSSADLSLEEGHDVRFGRDMAGLSAGLGGLNISGGGNGLKISGASRGRGAESTFALSGGSIWQMDGEESKTLATTPTAASVMRAPRVAVARPGSLERTH</sequence>
<dbReference type="OMA" id="WICSATN"/>
<dbReference type="OrthoDB" id="448399at2759"/>
<keyword evidence="3" id="KW-0862">Zinc</keyword>
<dbReference type="PROSITE" id="PS01358">
    <property type="entry name" value="ZF_RANBP2_1"/>
    <property type="match status" value="2"/>
</dbReference>
<proteinExistence type="predicted"/>
<protein>
    <recommendedName>
        <fullName evidence="6">RanBP2-type domain-containing protein</fullName>
    </recommendedName>
</protein>
<gene>
    <name evidence="7" type="ORF">WOLCODRAFT_121468</name>
</gene>
<evidence type="ECO:0000256" key="2">
    <source>
        <dbReference type="ARBA" id="ARBA00022771"/>
    </source>
</evidence>
<dbReference type="PANTHER" id="PTHR23111:SF40">
    <property type="entry name" value="RNA-BINDING PROTEIN INVOLVED IN HETEROCHROMATIN ASSEMBLY-RELATED"/>
    <property type="match status" value="1"/>
</dbReference>
<keyword evidence="2 4" id="KW-0863">Zinc-finger</keyword>
<evidence type="ECO:0000259" key="6">
    <source>
        <dbReference type="PROSITE" id="PS50199"/>
    </source>
</evidence>
<evidence type="ECO:0000313" key="7">
    <source>
        <dbReference type="EMBL" id="PCH43070.1"/>
    </source>
</evidence>
<accession>A0A2H3JLJ5</accession>
<dbReference type="SMART" id="SM00547">
    <property type="entry name" value="ZnF_RBZ"/>
    <property type="match status" value="2"/>
</dbReference>
<dbReference type="STRING" id="742152.A0A2H3JLJ5"/>
<evidence type="ECO:0000256" key="5">
    <source>
        <dbReference type="SAM" id="MobiDB-lite"/>
    </source>
</evidence>
<evidence type="ECO:0000313" key="8">
    <source>
        <dbReference type="Proteomes" id="UP000218811"/>
    </source>
</evidence>
<name>A0A2H3JLJ5_WOLCO</name>
<dbReference type="AlphaFoldDB" id="A0A2H3JLJ5"/>
<dbReference type="SUPFAM" id="SSF90209">
    <property type="entry name" value="Ran binding protein zinc finger-like"/>
    <property type="match status" value="2"/>
</dbReference>
<dbReference type="Proteomes" id="UP000218811">
    <property type="component" value="Unassembled WGS sequence"/>
</dbReference>